<protein>
    <submittedName>
        <fullName evidence="3">ATP-binding protein</fullName>
    </submittedName>
</protein>
<keyword evidence="1" id="KW-0808">Transferase</keyword>
<dbReference type="InterPro" id="IPR050267">
    <property type="entry name" value="Anti-sigma-factor_SerPK"/>
</dbReference>
<evidence type="ECO:0000256" key="1">
    <source>
        <dbReference type="ARBA" id="ARBA00022527"/>
    </source>
</evidence>
<dbReference type="EMBL" id="CP063845">
    <property type="protein sequence ID" value="UFP96389.1"/>
    <property type="molecule type" value="Genomic_DNA"/>
</dbReference>
<dbReference type="InterPro" id="IPR036890">
    <property type="entry name" value="HATPase_C_sf"/>
</dbReference>
<accession>A0ABY3PS81</accession>
<evidence type="ECO:0000313" key="3">
    <source>
        <dbReference type="EMBL" id="UFP96389.1"/>
    </source>
</evidence>
<dbReference type="InterPro" id="IPR003594">
    <property type="entry name" value="HATPase_dom"/>
</dbReference>
<dbReference type="RefSeq" id="WP_230843633.1">
    <property type="nucleotide sequence ID" value="NZ_CP063845.1"/>
</dbReference>
<gene>
    <name evidence="3" type="ORF">ISF26_09340</name>
</gene>
<dbReference type="GO" id="GO:0005524">
    <property type="term" value="F:ATP binding"/>
    <property type="evidence" value="ECO:0007669"/>
    <property type="project" value="UniProtKB-KW"/>
</dbReference>
<dbReference type="Gene3D" id="3.30.565.10">
    <property type="entry name" value="Histidine kinase-like ATPase, C-terminal domain"/>
    <property type="match status" value="1"/>
</dbReference>
<evidence type="ECO:0000313" key="4">
    <source>
        <dbReference type="Proteomes" id="UP001054846"/>
    </source>
</evidence>
<evidence type="ECO:0000259" key="2">
    <source>
        <dbReference type="Pfam" id="PF13581"/>
    </source>
</evidence>
<dbReference type="InterPro" id="IPR016781">
    <property type="entry name" value="Anti-sigma_regulat_PmgA_prd"/>
</dbReference>
<feature type="domain" description="Histidine kinase/HSP90-like ATPase" evidence="2">
    <location>
        <begin position="38"/>
        <end position="133"/>
    </location>
</feature>
<keyword evidence="1" id="KW-0723">Serine/threonine-protein kinase</keyword>
<keyword evidence="3" id="KW-0547">Nucleotide-binding</keyword>
<dbReference type="SUPFAM" id="SSF55874">
    <property type="entry name" value="ATPase domain of HSP90 chaperone/DNA topoisomerase II/histidine kinase"/>
    <property type="match status" value="1"/>
</dbReference>
<dbReference type="PANTHER" id="PTHR35526">
    <property type="entry name" value="ANTI-SIGMA-F FACTOR RSBW-RELATED"/>
    <property type="match status" value="1"/>
</dbReference>
<dbReference type="Proteomes" id="UP001054846">
    <property type="component" value="Chromosome"/>
</dbReference>
<dbReference type="Pfam" id="PF13581">
    <property type="entry name" value="HATPase_c_2"/>
    <property type="match status" value="1"/>
</dbReference>
<keyword evidence="4" id="KW-1185">Reference proteome</keyword>
<dbReference type="PIRSF" id="PIRSF020906">
    <property type="entry name" value="Anti_s_fact_PmgA_prd"/>
    <property type="match status" value="1"/>
</dbReference>
<reference evidence="3 4" key="1">
    <citation type="journal article" date="2021" name="Genome Biol. Evol.">
        <title>Complete Genome Sequencing of a Novel Gloeobacter Species from a Waterfall Cave in Mexico.</title>
        <authorList>
            <person name="Saw J.H."/>
            <person name="Cardona T."/>
            <person name="Montejano G."/>
        </authorList>
    </citation>
    <scope>NUCLEOTIDE SEQUENCE [LARGE SCALE GENOMIC DNA]</scope>
    <source>
        <strain evidence="3">MG652769</strain>
    </source>
</reference>
<keyword evidence="3" id="KW-0067">ATP-binding</keyword>
<dbReference type="CDD" id="cd16936">
    <property type="entry name" value="HATPase_RsbW-like"/>
    <property type="match status" value="1"/>
</dbReference>
<dbReference type="PANTHER" id="PTHR35526:SF3">
    <property type="entry name" value="ANTI-SIGMA-F FACTOR RSBW"/>
    <property type="match status" value="1"/>
</dbReference>
<sequence>MIAIALQPYKQEQRTVTFASTLYLRPILDLLLAEVSPLWRSDVRLGLQEALVNAACHGNCLDPHKQVTVQFTVGPNQYIWTIVDEGAGFDPNGSCPEAAPCVEWECGRGLFILRQIFDEVQWVPPGNQLRLCKYLRRETRPRLV</sequence>
<proteinExistence type="predicted"/>
<organism evidence="3 4">
    <name type="scientific">Gloeobacter morelensis MG652769</name>
    <dbReference type="NCBI Taxonomy" id="2781736"/>
    <lineage>
        <taxon>Bacteria</taxon>
        <taxon>Bacillati</taxon>
        <taxon>Cyanobacteriota</taxon>
        <taxon>Cyanophyceae</taxon>
        <taxon>Gloeobacterales</taxon>
        <taxon>Gloeobacteraceae</taxon>
        <taxon>Gloeobacter</taxon>
        <taxon>Gloeobacter morelensis</taxon>
    </lineage>
</organism>
<keyword evidence="1" id="KW-0418">Kinase</keyword>
<name>A0ABY3PS81_9CYAN</name>